<keyword evidence="1" id="KW-0812">Transmembrane</keyword>
<organism evidence="2 3">
    <name type="scientific">Winogradskyella immobilis</name>
    <dbReference type="NCBI Taxonomy" id="2816852"/>
    <lineage>
        <taxon>Bacteria</taxon>
        <taxon>Pseudomonadati</taxon>
        <taxon>Bacteroidota</taxon>
        <taxon>Flavobacteriia</taxon>
        <taxon>Flavobacteriales</taxon>
        <taxon>Flavobacteriaceae</taxon>
        <taxon>Winogradskyella</taxon>
    </lineage>
</organism>
<accession>A0ABS8ENC9</accession>
<keyword evidence="1" id="KW-0472">Membrane</keyword>
<reference evidence="3" key="2">
    <citation type="submission" date="2023-07" db="EMBL/GenBank/DDBJ databases">
        <title>Genome of Winogradskyella sp. E313.</title>
        <authorList>
            <person name="Zhou Y."/>
        </authorList>
    </citation>
    <scope>NUCLEOTIDE SEQUENCE [LARGE SCALE GENOMIC DNA]</scope>
    <source>
        <strain evidence="3">E313</strain>
    </source>
</reference>
<dbReference type="RefSeq" id="WP_227477155.1">
    <property type="nucleotide sequence ID" value="NZ_JAFMPT010000010.1"/>
</dbReference>
<protein>
    <recommendedName>
        <fullName evidence="4">DUF4249 family protein</fullName>
    </recommendedName>
</protein>
<proteinExistence type="predicted"/>
<evidence type="ECO:0000256" key="1">
    <source>
        <dbReference type="SAM" id="Phobius"/>
    </source>
</evidence>
<evidence type="ECO:0008006" key="4">
    <source>
        <dbReference type="Google" id="ProtNLM"/>
    </source>
</evidence>
<feature type="transmembrane region" description="Helical" evidence="1">
    <location>
        <begin position="6"/>
        <end position="22"/>
    </location>
</feature>
<reference evidence="3" key="1">
    <citation type="submission" date="2021-03" db="EMBL/GenBank/DDBJ databases">
        <title>Genome of Cognatishimia sp. F0-27.</title>
        <authorList>
            <person name="Ping X."/>
        </authorList>
    </citation>
    <scope>NUCLEOTIDE SEQUENCE [LARGE SCALE GENOMIC DNA]</scope>
    <source>
        <strain evidence="3">E313</strain>
    </source>
</reference>
<dbReference type="EMBL" id="JAFMPT010000010">
    <property type="protein sequence ID" value="MCC1484714.1"/>
    <property type="molecule type" value="Genomic_DNA"/>
</dbReference>
<sequence length="189" mass="21668">MKRIVYIYTFIICVGVMLFSCIEDLDFDQAEDFSAEPILVSSLAFFDEPASTFIIDQGDSNVITDTLSVDIFNDQFVVDNLIRAEFFLETTNSINRVFQAQVDFFNDEFELQDTFTVDVLRSQNNADVITEFTKVFLDNDLESLKATTEIVFTLTLMEDTSLPPIDEDTLGRLLFNSRGTFFFRIDISE</sequence>
<evidence type="ECO:0000313" key="3">
    <source>
        <dbReference type="Proteomes" id="UP000778797"/>
    </source>
</evidence>
<evidence type="ECO:0000313" key="2">
    <source>
        <dbReference type="EMBL" id="MCC1484714.1"/>
    </source>
</evidence>
<dbReference type="Proteomes" id="UP000778797">
    <property type="component" value="Unassembled WGS sequence"/>
</dbReference>
<dbReference type="PROSITE" id="PS51257">
    <property type="entry name" value="PROKAR_LIPOPROTEIN"/>
    <property type="match status" value="1"/>
</dbReference>
<keyword evidence="1" id="KW-1133">Transmembrane helix</keyword>
<name>A0ABS8ENC9_9FLAO</name>
<comment type="caution">
    <text evidence="2">The sequence shown here is derived from an EMBL/GenBank/DDBJ whole genome shotgun (WGS) entry which is preliminary data.</text>
</comment>
<gene>
    <name evidence="2" type="ORF">J1C55_08945</name>
</gene>
<keyword evidence="3" id="KW-1185">Reference proteome</keyword>